<accession>A0A445B5P6</accession>
<dbReference type="Proteomes" id="UP000289738">
    <property type="component" value="Chromosome A10"/>
</dbReference>
<evidence type="ECO:0000313" key="1">
    <source>
        <dbReference type="EMBL" id="RYR34002.1"/>
    </source>
</evidence>
<evidence type="ECO:0000313" key="2">
    <source>
        <dbReference type="Proteomes" id="UP000289738"/>
    </source>
</evidence>
<dbReference type="AlphaFoldDB" id="A0A445B5P6"/>
<evidence type="ECO:0008006" key="3">
    <source>
        <dbReference type="Google" id="ProtNLM"/>
    </source>
</evidence>
<dbReference type="EMBL" id="SDMP01000010">
    <property type="protein sequence ID" value="RYR34002.1"/>
    <property type="molecule type" value="Genomic_DNA"/>
</dbReference>
<protein>
    <recommendedName>
        <fullName evidence="3">Aminotransferase-like plant mobile domain-containing protein</fullName>
    </recommendedName>
</protein>
<proteinExistence type="predicted"/>
<name>A0A445B5P6_ARAHY</name>
<keyword evidence="2" id="KW-1185">Reference proteome</keyword>
<organism evidence="1 2">
    <name type="scientific">Arachis hypogaea</name>
    <name type="common">Peanut</name>
    <dbReference type="NCBI Taxonomy" id="3818"/>
    <lineage>
        <taxon>Eukaryota</taxon>
        <taxon>Viridiplantae</taxon>
        <taxon>Streptophyta</taxon>
        <taxon>Embryophyta</taxon>
        <taxon>Tracheophyta</taxon>
        <taxon>Spermatophyta</taxon>
        <taxon>Magnoliopsida</taxon>
        <taxon>eudicotyledons</taxon>
        <taxon>Gunneridae</taxon>
        <taxon>Pentapetalae</taxon>
        <taxon>rosids</taxon>
        <taxon>fabids</taxon>
        <taxon>Fabales</taxon>
        <taxon>Fabaceae</taxon>
        <taxon>Papilionoideae</taxon>
        <taxon>50 kb inversion clade</taxon>
        <taxon>dalbergioids sensu lato</taxon>
        <taxon>Dalbergieae</taxon>
        <taxon>Pterocarpus clade</taxon>
        <taxon>Arachis</taxon>
    </lineage>
</organism>
<sequence>MPAQAAQQEDEDEIEDEEPLIRRGQRTHRVMTQFGLAQEVPGKATRLAESHNVVLTGPKNKDWRTEYSVYIMRWINHFSSVLVGDPALHYQASDRYMQWYTEAYGAHLRLNWLCSTATATTITITTAHHTTIPTANFLSIPVPIHIAKP</sequence>
<reference evidence="1 2" key="1">
    <citation type="submission" date="2019-01" db="EMBL/GenBank/DDBJ databases">
        <title>Sequencing of cultivated peanut Arachis hypogaea provides insights into genome evolution and oil improvement.</title>
        <authorList>
            <person name="Chen X."/>
        </authorList>
    </citation>
    <scope>NUCLEOTIDE SEQUENCE [LARGE SCALE GENOMIC DNA]</scope>
    <source>
        <strain evidence="2">cv. Fuhuasheng</strain>
        <tissue evidence="1">Leaves</tissue>
    </source>
</reference>
<comment type="caution">
    <text evidence="1">The sequence shown here is derived from an EMBL/GenBank/DDBJ whole genome shotgun (WGS) entry which is preliminary data.</text>
</comment>
<gene>
    <name evidence="1" type="ORF">Ahy_A10g048706</name>
</gene>